<sequence>MAWLNAQDALRILGVRPQTLYANVSRGRIRARPDPRDSRRSEYREEDVLRAARQARGRRKVATIAAEAIEWGDPVLPSSICTVADGRHWYRGQDAIALAARARLEDIAALLWQTGPVWFAPTAQGGPSLSQASTSHPSTPRPSTSRPSSSRSAAAALTRAPAARSTSNGRGSRASGSNARDTDARDSHGNDMSPGPALAAGLAAMARRAGKDLPTLGRSAAMLRVEARDVMATLCAAMLDAPVPAGMALHDHICAQWKRPAAATFVRRALVLMADHELNASAFSVRVAISTGASLAAGVLAGLSALSGPLHAGATQAVAALAAQARQQGAEVAARAWLAQGRPLPGFGHPLYPDGDPRAATLLATSGPPAAYRRLADYVEHSVGEIASVDFALAAGAARHALPVDAPFVLFALGRCVGWLAHALEQAQARRLIRPRARYVGTAPGSPPDAVQVQGVRPPARAGAGSAGAGGPVRVKGDASEGWRK</sequence>
<dbReference type="Gene3D" id="1.10.580.10">
    <property type="entry name" value="Citrate Synthase, domain 1"/>
    <property type="match status" value="1"/>
</dbReference>
<dbReference type="AlphaFoldDB" id="A0A4Q1HGM1"/>
<dbReference type="EC" id="2.3.3.16" evidence="3"/>
<name>A0A4Q1HGM1_9BURK</name>
<evidence type="ECO:0000256" key="5">
    <source>
        <dbReference type="SAM" id="MobiDB-lite"/>
    </source>
</evidence>
<dbReference type="GO" id="GO:0036440">
    <property type="term" value="F:citrate synthase activity"/>
    <property type="evidence" value="ECO:0007669"/>
    <property type="project" value="UniProtKB-EC"/>
</dbReference>
<feature type="compositionally biased region" description="Basic and acidic residues" evidence="5">
    <location>
        <begin position="475"/>
        <end position="485"/>
    </location>
</feature>
<reference evidence="6 7" key="1">
    <citation type="journal article" date="2017" name="Int. J. Syst. Evol. Microbiol.">
        <title>Achromobacter aloeverae sp. nov., isolated from the root of Aloe vera (L.) Burm.f.</title>
        <authorList>
            <person name="Kuncharoen N."/>
            <person name="Muramatsu Y."/>
            <person name="Shibata C."/>
            <person name="Kamakura Y."/>
            <person name="Nakagawa Y."/>
            <person name="Tanasupawat S."/>
        </authorList>
    </citation>
    <scope>NUCLEOTIDE SEQUENCE [LARGE SCALE GENOMIC DNA]</scope>
    <source>
        <strain evidence="6 7">AVA-1</strain>
    </source>
</reference>
<evidence type="ECO:0000256" key="4">
    <source>
        <dbReference type="ARBA" id="ARBA00022679"/>
    </source>
</evidence>
<dbReference type="InterPro" id="IPR002020">
    <property type="entry name" value="Citrate_synthase"/>
</dbReference>
<dbReference type="RefSeq" id="WP_129152376.1">
    <property type="nucleotide sequence ID" value="NZ_JBHSDO010000017.1"/>
</dbReference>
<dbReference type="OrthoDB" id="9800864at2"/>
<dbReference type="SUPFAM" id="SSF48256">
    <property type="entry name" value="Citrate synthase"/>
    <property type="match status" value="1"/>
</dbReference>
<dbReference type="InterPro" id="IPR036969">
    <property type="entry name" value="Citrate_synthase_sf"/>
</dbReference>
<evidence type="ECO:0000256" key="3">
    <source>
        <dbReference type="ARBA" id="ARBA00012972"/>
    </source>
</evidence>
<gene>
    <name evidence="6" type="ORF">C7R54_21010</name>
</gene>
<protein>
    <recommendedName>
        <fullName evidence="3">citrate synthase (unknown stereospecificity)</fullName>
        <ecNumber evidence="3">2.3.3.16</ecNumber>
    </recommendedName>
</protein>
<dbReference type="Gene3D" id="1.10.230.10">
    <property type="entry name" value="Cytochrome P450-Terp, domain 2"/>
    <property type="match status" value="1"/>
</dbReference>
<feature type="region of interest" description="Disordered" evidence="5">
    <location>
        <begin position="122"/>
        <end position="197"/>
    </location>
</feature>
<dbReference type="PANTHER" id="PTHR11739">
    <property type="entry name" value="CITRATE SYNTHASE"/>
    <property type="match status" value="1"/>
</dbReference>
<dbReference type="PANTHER" id="PTHR11739:SF4">
    <property type="entry name" value="CITRATE SYNTHASE, PEROXISOMAL"/>
    <property type="match status" value="1"/>
</dbReference>
<comment type="caution">
    <text evidence="6">The sequence shown here is derived from an EMBL/GenBank/DDBJ whole genome shotgun (WGS) entry which is preliminary data.</text>
</comment>
<dbReference type="Proteomes" id="UP000290849">
    <property type="component" value="Unassembled WGS sequence"/>
</dbReference>
<evidence type="ECO:0000256" key="1">
    <source>
        <dbReference type="ARBA" id="ARBA00004751"/>
    </source>
</evidence>
<evidence type="ECO:0000256" key="2">
    <source>
        <dbReference type="ARBA" id="ARBA00010566"/>
    </source>
</evidence>
<organism evidence="6 7">
    <name type="scientific">Achromobacter aloeverae</name>
    <dbReference type="NCBI Taxonomy" id="1750518"/>
    <lineage>
        <taxon>Bacteria</taxon>
        <taxon>Pseudomonadati</taxon>
        <taxon>Pseudomonadota</taxon>
        <taxon>Betaproteobacteria</taxon>
        <taxon>Burkholderiales</taxon>
        <taxon>Alcaligenaceae</taxon>
        <taxon>Achromobacter</taxon>
    </lineage>
</organism>
<feature type="region of interest" description="Disordered" evidence="5">
    <location>
        <begin position="443"/>
        <end position="485"/>
    </location>
</feature>
<feature type="compositionally biased region" description="Low complexity" evidence="5">
    <location>
        <begin position="132"/>
        <end position="179"/>
    </location>
</feature>
<dbReference type="UniPathway" id="UPA00223">
    <property type="reaction ID" value="UER00717"/>
</dbReference>
<dbReference type="Pfam" id="PF00285">
    <property type="entry name" value="Citrate_synt"/>
    <property type="match status" value="1"/>
</dbReference>
<feature type="compositionally biased region" description="Basic and acidic residues" evidence="5">
    <location>
        <begin position="180"/>
        <end position="189"/>
    </location>
</feature>
<evidence type="ECO:0000313" key="6">
    <source>
        <dbReference type="EMBL" id="RXN86208.1"/>
    </source>
</evidence>
<dbReference type="EMBL" id="PYAL01000006">
    <property type="protein sequence ID" value="RXN86208.1"/>
    <property type="molecule type" value="Genomic_DNA"/>
</dbReference>
<dbReference type="GO" id="GO:0005975">
    <property type="term" value="P:carbohydrate metabolic process"/>
    <property type="evidence" value="ECO:0007669"/>
    <property type="project" value="TreeGrafter"/>
</dbReference>
<dbReference type="InterPro" id="IPR016143">
    <property type="entry name" value="Citrate_synth-like_sm_a-sub"/>
</dbReference>
<dbReference type="GO" id="GO:0006099">
    <property type="term" value="P:tricarboxylic acid cycle"/>
    <property type="evidence" value="ECO:0007669"/>
    <property type="project" value="UniProtKB-UniPathway"/>
</dbReference>
<comment type="pathway">
    <text evidence="1">Carbohydrate metabolism; tricarboxylic acid cycle; isocitrate from oxaloacetate: step 1/2.</text>
</comment>
<dbReference type="GO" id="GO:0005829">
    <property type="term" value="C:cytosol"/>
    <property type="evidence" value="ECO:0007669"/>
    <property type="project" value="TreeGrafter"/>
</dbReference>
<keyword evidence="7" id="KW-1185">Reference proteome</keyword>
<comment type="similarity">
    <text evidence="2">Belongs to the citrate synthase family.</text>
</comment>
<proteinExistence type="inferred from homology"/>
<evidence type="ECO:0000313" key="7">
    <source>
        <dbReference type="Proteomes" id="UP000290849"/>
    </source>
</evidence>
<dbReference type="InterPro" id="IPR016142">
    <property type="entry name" value="Citrate_synth-like_lrg_a-sub"/>
</dbReference>
<feature type="compositionally biased region" description="Low complexity" evidence="5">
    <location>
        <begin position="455"/>
        <end position="464"/>
    </location>
</feature>
<keyword evidence="4" id="KW-0808">Transferase</keyword>
<accession>A0A4Q1HGM1</accession>